<evidence type="ECO:0000313" key="1">
    <source>
        <dbReference type="EMBL" id="KAE9532776.1"/>
    </source>
</evidence>
<reference evidence="1 2" key="1">
    <citation type="submission" date="2019-08" db="EMBL/GenBank/DDBJ databases">
        <title>The genome of the soybean aphid Biotype 1, its phylome, world population structure and adaptation to the North American continent.</title>
        <authorList>
            <person name="Giordano R."/>
            <person name="Donthu R.K."/>
            <person name="Hernandez A.G."/>
            <person name="Wright C.L."/>
            <person name="Zimin A.V."/>
        </authorList>
    </citation>
    <scope>NUCLEOTIDE SEQUENCE [LARGE SCALE GENOMIC DNA]</scope>
    <source>
        <tissue evidence="1">Whole aphids</tissue>
    </source>
</reference>
<sequence>MNTYPMEHCGIVGIVADMQGTVLYAAGPGVRVVCSFNFDASEAPTTFTGPRLVMLLRSYLGPGTRSDVCFWFNRMPSIRVKYKQQFITMETQPITNKTIVVHVMINILRLQRMISNVQTNKLDVFIITPDQFLSEIKRIENILPENLQIPIKFNEDNIQIITYRPSPNER</sequence>
<dbReference type="EMBL" id="VYZN01000038">
    <property type="protein sequence ID" value="KAE9532776.1"/>
    <property type="molecule type" value="Genomic_DNA"/>
</dbReference>
<organism evidence="1 2">
    <name type="scientific">Aphis glycines</name>
    <name type="common">Soybean aphid</name>
    <dbReference type="NCBI Taxonomy" id="307491"/>
    <lineage>
        <taxon>Eukaryota</taxon>
        <taxon>Metazoa</taxon>
        <taxon>Ecdysozoa</taxon>
        <taxon>Arthropoda</taxon>
        <taxon>Hexapoda</taxon>
        <taxon>Insecta</taxon>
        <taxon>Pterygota</taxon>
        <taxon>Neoptera</taxon>
        <taxon>Paraneoptera</taxon>
        <taxon>Hemiptera</taxon>
        <taxon>Sternorrhyncha</taxon>
        <taxon>Aphidomorpha</taxon>
        <taxon>Aphidoidea</taxon>
        <taxon>Aphididae</taxon>
        <taxon>Aphidini</taxon>
        <taxon>Aphis</taxon>
        <taxon>Aphis</taxon>
    </lineage>
</organism>
<comment type="caution">
    <text evidence="1">The sequence shown here is derived from an EMBL/GenBank/DDBJ whole genome shotgun (WGS) entry which is preliminary data.</text>
</comment>
<name>A0A6G0THW7_APHGL</name>
<dbReference type="AlphaFoldDB" id="A0A6G0THW7"/>
<protein>
    <submittedName>
        <fullName evidence="1">Uncharacterized protein</fullName>
    </submittedName>
</protein>
<proteinExistence type="predicted"/>
<gene>
    <name evidence="1" type="ORF">AGLY_009857</name>
</gene>
<evidence type="ECO:0000313" key="2">
    <source>
        <dbReference type="Proteomes" id="UP000475862"/>
    </source>
</evidence>
<keyword evidence="2" id="KW-1185">Reference proteome</keyword>
<dbReference type="Proteomes" id="UP000475862">
    <property type="component" value="Unassembled WGS sequence"/>
</dbReference>
<accession>A0A6G0THW7</accession>